<keyword evidence="2" id="KW-1185">Reference proteome</keyword>
<name>A0A494VT45_9SPHI</name>
<dbReference type="KEGG" id="muh:HYN43_020845"/>
<dbReference type="EMBL" id="CP032869">
    <property type="protein sequence ID" value="AYL97589.1"/>
    <property type="molecule type" value="Genomic_DNA"/>
</dbReference>
<dbReference type="Gene3D" id="1.25.40.10">
    <property type="entry name" value="Tetratricopeptide repeat domain"/>
    <property type="match status" value="2"/>
</dbReference>
<dbReference type="OrthoDB" id="1523170at2"/>
<dbReference type="AlphaFoldDB" id="A0A494VT45"/>
<evidence type="ECO:0000313" key="2">
    <source>
        <dbReference type="Proteomes" id="UP000270046"/>
    </source>
</evidence>
<proteinExistence type="predicted"/>
<gene>
    <name evidence="1" type="ORF">HYN43_020845</name>
</gene>
<protein>
    <recommendedName>
        <fullName evidence="3">Tetratricopeptide repeat protein</fullName>
    </recommendedName>
</protein>
<sequence>MTSITIPTDVRGQYYGYPKPVPPQQESLLIEKLNNMAERNGKVDILLALANLYYNKPLRKESELRTAELYAERARRLSIQLNNKHGFNRAQIRLAEIYGDRHLLSEAEALLPTVSGKDRIDMLLTLSSKNFYEANDITDNYYRKSLKFAAEARDSSRTSKVKEKEIIARTLLTYFRYYGNYAGIEKDYLDVIKECRSANYPYLQYVYLPMFIYYRGNGDYAKVFELAQKSLELEKKLNDPLALADCYAALANFYHINKQPEKYIEYLKLSINAQKVHPSMFNDSPPKNVTLISRTLREMGRYNEALIYLQKSIKEFPASGSQNARYESELGRCYQKINVVKAEKHLLKAYKYLNSVHEAFRADHQEMAQFYIETKYYAKARPYLDRISNEVKQKLEISTRSQIEYMYFKVDSATGNYKSAITHLSRNKELENFYLTEKKNKDVQELSIKYETKKRKTKSKYLTKTPLWKWVDYKV</sequence>
<evidence type="ECO:0008006" key="3">
    <source>
        <dbReference type="Google" id="ProtNLM"/>
    </source>
</evidence>
<reference evidence="1 2" key="1">
    <citation type="submission" date="2018-10" db="EMBL/GenBank/DDBJ databases">
        <title>Genome sequencing of Mucilaginibacter sp. HYN0043.</title>
        <authorList>
            <person name="Kim M."/>
            <person name="Yi H."/>
        </authorList>
    </citation>
    <scope>NUCLEOTIDE SEQUENCE [LARGE SCALE GENOMIC DNA]</scope>
    <source>
        <strain evidence="1 2">HYN0043</strain>
    </source>
</reference>
<accession>A0A494VT45</accession>
<dbReference type="Proteomes" id="UP000270046">
    <property type="component" value="Chromosome"/>
</dbReference>
<organism evidence="1 2">
    <name type="scientific">Mucilaginibacter celer</name>
    <dbReference type="NCBI Taxonomy" id="2305508"/>
    <lineage>
        <taxon>Bacteria</taxon>
        <taxon>Pseudomonadati</taxon>
        <taxon>Bacteroidota</taxon>
        <taxon>Sphingobacteriia</taxon>
        <taxon>Sphingobacteriales</taxon>
        <taxon>Sphingobacteriaceae</taxon>
        <taxon>Mucilaginibacter</taxon>
    </lineage>
</organism>
<evidence type="ECO:0000313" key="1">
    <source>
        <dbReference type="EMBL" id="AYL97589.1"/>
    </source>
</evidence>
<dbReference type="InterPro" id="IPR011990">
    <property type="entry name" value="TPR-like_helical_dom_sf"/>
</dbReference>
<dbReference type="SUPFAM" id="SSF48452">
    <property type="entry name" value="TPR-like"/>
    <property type="match status" value="2"/>
</dbReference>